<feature type="non-terminal residue" evidence="2">
    <location>
        <position position="1"/>
    </location>
</feature>
<organism evidence="2 3">
    <name type="scientific">Acropora cervicornis</name>
    <name type="common">Staghorn coral</name>
    <dbReference type="NCBI Taxonomy" id="6130"/>
    <lineage>
        <taxon>Eukaryota</taxon>
        <taxon>Metazoa</taxon>
        <taxon>Cnidaria</taxon>
        <taxon>Anthozoa</taxon>
        <taxon>Hexacorallia</taxon>
        <taxon>Scleractinia</taxon>
        <taxon>Astrocoeniina</taxon>
        <taxon>Acroporidae</taxon>
        <taxon>Acropora</taxon>
    </lineage>
</organism>
<evidence type="ECO:0000313" key="2">
    <source>
        <dbReference type="EMBL" id="KAK2570446.1"/>
    </source>
</evidence>
<accession>A0AAD9QZQ7</accession>
<sequence>EKVTEPTICVKDTSAEEYDLYKKISEGEKVQITKAYDRIKSKVKGIRQNYRTAVNKGTRSGSGKIVKKHFDILCEIWGGSPATAMLAESVDGDSLTVTSDSVENEETDRGFKDSNEGPKSIPSENKDLVDCVQTCSKKNAKMSVSAVPRLVDNKREHMEKALLQSK</sequence>
<protein>
    <submittedName>
        <fullName evidence="2">Uncharacterized protein</fullName>
    </submittedName>
</protein>
<reference evidence="2" key="1">
    <citation type="journal article" date="2023" name="G3 (Bethesda)">
        <title>Whole genome assembly and annotation of the endangered Caribbean coral Acropora cervicornis.</title>
        <authorList>
            <person name="Selwyn J.D."/>
            <person name="Vollmer S.V."/>
        </authorList>
    </citation>
    <scope>NUCLEOTIDE SEQUENCE</scope>
    <source>
        <strain evidence="2">K2</strain>
    </source>
</reference>
<dbReference type="AlphaFoldDB" id="A0AAD9QZQ7"/>
<feature type="region of interest" description="Disordered" evidence="1">
    <location>
        <begin position="94"/>
        <end position="126"/>
    </location>
</feature>
<evidence type="ECO:0000313" key="3">
    <source>
        <dbReference type="Proteomes" id="UP001249851"/>
    </source>
</evidence>
<dbReference type="Proteomes" id="UP001249851">
    <property type="component" value="Unassembled WGS sequence"/>
</dbReference>
<name>A0AAD9QZQ7_ACRCE</name>
<dbReference type="EMBL" id="JARQWQ010000008">
    <property type="protein sequence ID" value="KAK2570446.1"/>
    <property type="molecule type" value="Genomic_DNA"/>
</dbReference>
<feature type="compositionally biased region" description="Basic and acidic residues" evidence="1">
    <location>
        <begin position="107"/>
        <end position="116"/>
    </location>
</feature>
<proteinExistence type="predicted"/>
<keyword evidence="3" id="KW-1185">Reference proteome</keyword>
<evidence type="ECO:0000256" key="1">
    <source>
        <dbReference type="SAM" id="MobiDB-lite"/>
    </source>
</evidence>
<reference evidence="2" key="2">
    <citation type="journal article" date="2023" name="Science">
        <title>Genomic signatures of disease resistance in endangered staghorn corals.</title>
        <authorList>
            <person name="Vollmer S.V."/>
            <person name="Selwyn J.D."/>
            <person name="Despard B.A."/>
            <person name="Roesel C.L."/>
        </authorList>
    </citation>
    <scope>NUCLEOTIDE SEQUENCE</scope>
    <source>
        <tissue evidence="2">Whole Organism</tissue>
    </source>
</reference>
<comment type="caution">
    <text evidence="2">The sequence shown here is derived from an EMBL/GenBank/DDBJ whole genome shotgun (WGS) entry which is preliminary data.</text>
</comment>
<gene>
    <name evidence="2" type="ORF">P5673_005264</name>
</gene>